<organism evidence="7 8">
    <name type="scientific">Roseospira goensis</name>
    <dbReference type="NCBI Taxonomy" id="391922"/>
    <lineage>
        <taxon>Bacteria</taxon>
        <taxon>Pseudomonadati</taxon>
        <taxon>Pseudomonadota</taxon>
        <taxon>Alphaproteobacteria</taxon>
        <taxon>Rhodospirillales</taxon>
        <taxon>Rhodospirillaceae</taxon>
        <taxon>Roseospira</taxon>
    </lineage>
</organism>
<comment type="subcellular location">
    <subcellularLocation>
        <location evidence="5">Cell inner membrane</location>
        <topology evidence="5">Multi-pass membrane protein</topology>
    </subcellularLocation>
    <subcellularLocation>
        <location evidence="1">Membrane</location>
        <topology evidence="1">Multi-pass membrane protein</topology>
    </subcellularLocation>
</comment>
<evidence type="ECO:0000256" key="3">
    <source>
        <dbReference type="ARBA" id="ARBA00022989"/>
    </source>
</evidence>
<evidence type="ECO:0000256" key="5">
    <source>
        <dbReference type="RuleBase" id="RU361157"/>
    </source>
</evidence>
<dbReference type="AlphaFoldDB" id="A0A7W6WKM5"/>
<protein>
    <recommendedName>
        <fullName evidence="5">Transport permease protein</fullName>
    </recommendedName>
</protein>
<keyword evidence="5" id="KW-1003">Cell membrane</keyword>
<dbReference type="InterPro" id="IPR013525">
    <property type="entry name" value="ABC2_TM"/>
</dbReference>
<evidence type="ECO:0000256" key="1">
    <source>
        <dbReference type="ARBA" id="ARBA00004141"/>
    </source>
</evidence>
<comment type="caution">
    <text evidence="7">The sequence shown here is derived from an EMBL/GenBank/DDBJ whole genome shotgun (WGS) entry which is preliminary data.</text>
</comment>
<keyword evidence="2 5" id="KW-0812">Transmembrane</keyword>
<dbReference type="EMBL" id="JACIGI010000009">
    <property type="protein sequence ID" value="MBB4285778.1"/>
    <property type="molecule type" value="Genomic_DNA"/>
</dbReference>
<dbReference type="PROSITE" id="PS51012">
    <property type="entry name" value="ABC_TM2"/>
    <property type="match status" value="1"/>
</dbReference>
<reference evidence="7 8" key="1">
    <citation type="submission" date="2020-08" db="EMBL/GenBank/DDBJ databases">
        <title>Genome sequencing of Purple Non-Sulfur Bacteria from various extreme environments.</title>
        <authorList>
            <person name="Mayer M."/>
        </authorList>
    </citation>
    <scope>NUCLEOTIDE SEQUENCE [LARGE SCALE GENOMIC DNA]</scope>
    <source>
        <strain evidence="7 8">JA135</strain>
    </source>
</reference>
<feature type="transmembrane region" description="Helical" evidence="5">
    <location>
        <begin position="83"/>
        <end position="106"/>
    </location>
</feature>
<feature type="transmembrane region" description="Helical" evidence="5">
    <location>
        <begin position="252"/>
        <end position="274"/>
    </location>
</feature>
<keyword evidence="4 5" id="KW-0472">Membrane</keyword>
<evidence type="ECO:0000256" key="2">
    <source>
        <dbReference type="ARBA" id="ARBA00022692"/>
    </source>
</evidence>
<dbReference type="PANTHER" id="PTHR43027">
    <property type="entry name" value="DOXORUBICIN RESISTANCE ABC TRANSPORTER PERMEASE PROTEIN DRRC-RELATED"/>
    <property type="match status" value="1"/>
</dbReference>
<evidence type="ECO:0000259" key="6">
    <source>
        <dbReference type="PROSITE" id="PS51012"/>
    </source>
</evidence>
<dbReference type="GO" id="GO:0140359">
    <property type="term" value="F:ABC-type transporter activity"/>
    <property type="evidence" value="ECO:0007669"/>
    <property type="project" value="InterPro"/>
</dbReference>
<keyword evidence="5" id="KW-0813">Transport</keyword>
<keyword evidence="8" id="KW-1185">Reference proteome</keyword>
<accession>A0A7W6WKM5</accession>
<feature type="transmembrane region" description="Helical" evidence="5">
    <location>
        <begin position="127"/>
        <end position="154"/>
    </location>
</feature>
<dbReference type="Proteomes" id="UP000555728">
    <property type="component" value="Unassembled WGS sequence"/>
</dbReference>
<keyword evidence="3 5" id="KW-1133">Transmembrane helix</keyword>
<dbReference type="RefSeq" id="WP_184433555.1">
    <property type="nucleotide sequence ID" value="NZ_JACIGI010000009.1"/>
</dbReference>
<proteinExistence type="inferred from homology"/>
<feature type="transmembrane region" description="Helical" evidence="5">
    <location>
        <begin position="197"/>
        <end position="215"/>
    </location>
</feature>
<name>A0A7W6WKM5_9PROT</name>
<dbReference type="InterPro" id="IPR047817">
    <property type="entry name" value="ABC2_TM_bact-type"/>
</dbReference>
<evidence type="ECO:0000313" key="8">
    <source>
        <dbReference type="Proteomes" id="UP000555728"/>
    </source>
</evidence>
<dbReference type="InterPro" id="IPR052902">
    <property type="entry name" value="ABC-2_transporter"/>
</dbReference>
<dbReference type="Pfam" id="PF01061">
    <property type="entry name" value="ABC2_membrane"/>
    <property type="match status" value="1"/>
</dbReference>
<evidence type="ECO:0000313" key="7">
    <source>
        <dbReference type="EMBL" id="MBB4285778.1"/>
    </source>
</evidence>
<evidence type="ECO:0000256" key="4">
    <source>
        <dbReference type="ARBA" id="ARBA00023136"/>
    </source>
</evidence>
<feature type="domain" description="ABC transmembrane type-2" evidence="6">
    <location>
        <begin position="47"/>
        <end position="273"/>
    </location>
</feature>
<dbReference type="GO" id="GO:0005886">
    <property type="term" value="C:plasma membrane"/>
    <property type="evidence" value="ECO:0007669"/>
    <property type="project" value="UniProtKB-SubCell"/>
</dbReference>
<feature type="transmembrane region" description="Helical" evidence="5">
    <location>
        <begin position="52"/>
        <end position="71"/>
    </location>
</feature>
<comment type="similarity">
    <text evidence="5">Belongs to the ABC-2 integral membrane protein family.</text>
</comment>
<gene>
    <name evidence="7" type="ORF">GGD88_001498</name>
</gene>
<dbReference type="PANTHER" id="PTHR43027:SF1">
    <property type="entry name" value="DOXORUBICIN RESISTANCE ABC TRANSPORTER PERMEASE PROTEIN DRRC-RELATED"/>
    <property type="match status" value="1"/>
</dbReference>
<feature type="transmembrane region" description="Helical" evidence="5">
    <location>
        <begin position="166"/>
        <end position="188"/>
    </location>
</feature>
<sequence length="288" mass="32265">MPPDVGDSVVRPLHADPHESHAARRFSGRRVWALMLRHWFVMRGSIPRLLELAYWPIMQVITWGFITQFLASESSLIAQAGGIFIAAVLLWDVMFRGNLGLSLSFMEEMWARNLGHLFVSPLRPLELLAALMAMSIIRTLIGVLPATGLAWLFYAYNIYDMGLPLLAFFVNMLAMGWVIGLLVSALVLRVGLGAESLPWILIFVFWPISGIYYPMDVLPVWMQVIGYSFPPAHVFEGMRQVLFEGTVHWGHLAAAVALNGLYLTLAGAFFLHVFRVARVKGLLLNIGE</sequence>